<evidence type="ECO:0000256" key="1">
    <source>
        <dbReference type="ARBA" id="ARBA00005851"/>
    </source>
</evidence>
<dbReference type="AlphaFoldDB" id="A0A6P8DF96"/>
<dbReference type="InterPro" id="IPR001398">
    <property type="entry name" value="Macrophage_inhib_fac"/>
</dbReference>
<reference evidence="3 4" key="2">
    <citation type="submission" date="2025-04" db="UniProtKB">
        <authorList>
            <consortium name="RefSeq"/>
        </authorList>
    </citation>
    <scope>IDENTIFICATION</scope>
    <source>
        <tissue evidence="3 4">Leaf</tissue>
    </source>
</reference>
<dbReference type="Gene3D" id="3.30.429.10">
    <property type="entry name" value="Macrophage Migration Inhibitory Factor"/>
    <property type="match status" value="1"/>
</dbReference>
<evidence type="ECO:0000313" key="2">
    <source>
        <dbReference type="Proteomes" id="UP000515151"/>
    </source>
</evidence>
<comment type="similarity">
    <text evidence="1">Belongs to the MIF family.</text>
</comment>
<keyword evidence="2" id="KW-1185">Reference proteome</keyword>
<dbReference type="Pfam" id="PF01187">
    <property type="entry name" value="MIF"/>
    <property type="match status" value="1"/>
</dbReference>
<dbReference type="InterPro" id="IPR014347">
    <property type="entry name" value="Tautomerase/MIF_sf"/>
</dbReference>
<reference evidence="2" key="1">
    <citation type="journal article" date="2020" name="Plant Biotechnol. J.">
        <title>The pomegranate (Punica granatum L.) draft genome dissects genetic divergence between soft- and hard-seeded cultivars.</title>
        <authorList>
            <person name="Luo X."/>
            <person name="Li H."/>
            <person name="Wu Z."/>
            <person name="Yao W."/>
            <person name="Zhao P."/>
            <person name="Cao D."/>
            <person name="Yu H."/>
            <person name="Li K."/>
            <person name="Poudel K."/>
            <person name="Zhao D."/>
            <person name="Zhang F."/>
            <person name="Xia X."/>
            <person name="Chen L."/>
            <person name="Wang Q."/>
            <person name="Jing D."/>
            <person name="Cao S."/>
        </authorList>
    </citation>
    <scope>NUCLEOTIDE SEQUENCE [LARGE SCALE GENOMIC DNA]</scope>
</reference>
<evidence type="ECO:0000313" key="4">
    <source>
        <dbReference type="RefSeq" id="XP_031395928.1"/>
    </source>
</evidence>
<dbReference type="Proteomes" id="UP000515151">
    <property type="component" value="Chromosome 5"/>
</dbReference>
<protein>
    <submittedName>
        <fullName evidence="3 4">Macrophage migration inhibitory factor homolog</fullName>
    </submittedName>
</protein>
<dbReference type="PANTHER" id="PTHR11954:SF25">
    <property type="entry name" value="LS1-LIKE PROTEIN"/>
    <property type="match status" value="1"/>
</dbReference>
<gene>
    <name evidence="3 4 5" type="primary">LOC116207187</name>
</gene>
<dbReference type="RefSeq" id="XP_031395927.1">
    <property type="nucleotide sequence ID" value="XM_031540067.1"/>
</dbReference>
<dbReference type="PANTHER" id="PTHR11954">
    <property type="entry name" value="D-DOPACHROME DECARBOXYLASE"/>
    <property type="match status" value="1"/>
</dbReference>
<evidence type="ECO:0000313" key="5">
    <source>
        <dbReference type="RefSeq" id="XP_031395929.1"/>
    </source>
</evidence>
<name>A0A6P8DF96_PUNGR</name>
<accession>A0A6P8DF96</accession>
<dbReference type="RefSeq" id="XP_031395928.1">
    <property type="nucleotide sequence ID" value="XM_031540068.1"/>
</dbReference>
<evidence type="ECO:0000313" key="3">
    <source>
        <dbReference type="RefSeq" id="XP_031395927.1"/>
    </source>
</evidence>
<dbReference type="RefSeq" id="XP_031395929.1">
    <property type="nucleotide sequence ID" value="XM_031540069.1"/>
</dbReference>
<dbReference type="GO" id="GO:0005615">
    <property type="term" value="C:extracellular space"/>
    <property type="evidence" value="ECO:0007669"/>
    <property type="project" value="TreeGrafter"/>
</dbReference>
<dbReference type="SUPFAM" id="SSF55331">
    <property type="entry name" value="Tautomerase/MIF"/>
    <property type="match status" value="1"/>
</dbReference>
<dbReference type="GeneID" id="116207187"/>
<sequence>MLVITRAKRRSMPCLYISTNVCLEGIDTAPIFSEATKAVVSLTGKPENYVMVLLKGSVDVSLAGTKEPAAYGEIVSMGGINTHVKRQLIASISSILQTYLSVPRTRFFLKVHDLNVGRNVVTPKL</sequence>
<dbReference type="GO" id="GO:0050178">
    <property type="term" value="F:phenylpyruvate tautomerase activity"/>
    <property type="evidence" value="ECO:0007669"/>
    <property type="project" value="TreeGrafter"/>
</dbReference>
<dbReference type="OrthoDB" id="255819at2759"/>
<organism evidence="2 3">
    <name type="scientific">Punica granatum</name>
    <name type="common">Pomegranate</name>
    <dbReference type="NCBI Taxonomy" id="22663"/>
    <lineage>
        <taxon>Eukaryota</taxon>
        <taxon>Viridiplantae</taxon>
        <taxon>Streptophyta</taxon>
        <taxon>Embryophyta</taxon>
        <taxon>Tracheophyta</taxon>
        <taxon>Spermatophyta</taxon>
        <taxon>Magnoliopsida</taxon>
        <taxon>eudicotyledons</taxon>
        <taxon>Gunneridae</taxon>
        <taxon>Pentapetalae</taxon>
        <taxon>rosids</taxon>
        <taxon>malvids</taxon>
        <taxon>Myrtales</taxon>
        <taxon>Lythraceae</taxon>
        <taxon>Punica</taxon>
    </lineage>
</organism>
<proteinExistence type="inferred from homology"/>